<protein>
    <recommendedName>
        <fullName evidence="5">tRNA pseudouridine synthase B</fullName>
        <ecNumber evidence="5">5.4.99.25</ecNumber>
    </recommendedName>
    <alternativeName>
        <fullName evidence="5">tRNA pseudouridine(55) synthase</fullName>
        <shortName evidence="5">Psi55 synthase</shortName>
    </alternativeName>
    <alternativeName>
        <fullName evidence="5">tRNA pseudouridylate synthase</fullName>
    </alternativeName>
    <alternativeName>
        <fullName evidence="5">tRNA-uridine isomerase</fullName>
    </alternativeName>
</protein>
<evidence type="ECO:0000259" key="6">
    <source>
        <dbReference type="Pfam" id="PF01509"/>
    </source>
</evidence>
<dbReference type="EMBL" id="BLXZ01000009">
    <property type="protein sequence ID" value="GFO70243.1"/>
    <property type="molecule type" value="Genomic_DNA"/>
</dbReference>
<organism evidence="8 9">
    <name type="scientific">Geomonas limicola</name>
    <dbReference type="NCBI Taxonomy" id="2740186"/>
    <lineage>
        <taxon>Bacteria</taxon>
        <taxon>Pseudomonadati</taxon>
        <taxon>Thermodesulfobacteriota</taxon>
        <taxon>Desulfuromonadia</taxon>
        <taxon>Geobacterales</taxon>
        <taxon>Geobacteraceae</taxon>
        <taxon>Geomonas</taxon>
    </lineage>
</organism>
<proteinExistence type="inferred from homology"/>
<keyword evidence="3 5" id="KW-0819">tRNA processing</keyword>
<evidence type="ECO:0000256" key="3">
    <source>
        <dbReference type="ARBA" id="ARBA00022694"/>
    </source>
</evidence>
<reference evidence="9" key="1">
    <citation type="submission" date="2020-06" db="EMBL/GenBank/DDBJ databases">
        <title>Draft genomic sequecing of Geomonas sp. Red745.</title>
        <authorList>
            <person name="Itoh H."/>
            <person name="Xu Z.X."/>
            <person name="Ushijima N."/>
            <person name="Masuda Y."/>
            <person name="Shiratori Y."/>
            <person name="Senoo K."/>
        </authorList>
    </citation>
    <scope>NUCLEOTIDE SEQUENCE [LARGE SCALE GENOMIC DNA]</scope>
    <source>
        <strain evidence="9">Red745</strain>
    </source>
</reference>
<evidence type="ECO:0000256" key="4">
    <source>
        <dbReference type="ARBA" id="ARBA00023235"/>
    </source>
</evidence>
<dbReference type="GO" id="GO:0003723">
    <property type="term" value="F:RNA binding"/>
    <property type="evidence" value="ECO:0007669"/>
    <property type="project" value="InterPro"/>
</dbReference>
<dbReference type="PANTHER" id="PTHR13767:SF2">
    <property type="entry name" value="PSEUDOURIDYLATE SYNTHASE TRUB1"/>
    <property type="match status" value="1"/>
</dbReference>
<evidence type="ECO:0000256" key="5">
    <source>
        <dbReference type="HAMAP-Rule" id="MF_01080"/>
    </source>
</evidence>
<dbReference type="GO" id="GO:0031119">
    <property type="term" value="P:tRNA pseudouridine synthesis"/>
    <property type="evidence" value="ECO:0007669"/>
    <property type="project" value="UniProtKB-UniRule"/>
</dbReference>
<dbReference type="GO" id="GO:1990481">
    <property type="term" value="P:mRNA pseudouridine synthesis"/>
    <property type="evidence" value="ECO:0007669"/>
    <property type="project" value="TreeGrafter"/>
</dbReference>
<evidence type="ECO:0000313" key="9">
    <source>
        <dbReference type="Proteomes" id="UP000587586"/>
    </source>
</evidence>
<comment type="caution">
    <text evidence="8">The sequence shown here is derived from an EMBL/GenBank/DDBJ whole genome shotgun (WGS) entry which is preliminary data.</text>
</comment>
<comment type="similarity">
    <text evidence="2 5">Belongs to the pseudouridine synthase TruB family. Type 1 subfamily.</text>
</comment>
<dbReference type="GO" id="GO:0160148">
    <property type="term" value="F:tRNA pseudouridine(55) synthase activity"/>
    <property type="evidence" value="ECO:0007669"/>
    <property type="project" value="UniProtKB-EC"/>
</dbReference>
<evidence type="ECO:0000256" key="1">
    <source>
        <dbReference type="ARBA" id="ARBA00000385"/>
    </source>
</evidence>
<dbReference type="InterPro" id="IPR002501">
    <property type="entry name" value="PsdUridine_synth_N"/>
</dbReference>
<gene>
    <name evidence="5 8" type="primary">truB</name>
    <name evidence="8" type="ORF">GMLC_38220</name>
</gene>
<dbReference type="Pfam" id="PF01509">
    <property type="entry name" value="TruB_N"/>
    <property type="match status" value="1"/>
</dbReference>
<dbReference type="SUPFAM" id="SSF55120">
    <property type="entry name" value="Pseudouridine synthase"/>
    <property type="match status" value="1"/>
</dbReference>
<dbReference type="RefSeq" id="WP_183362867.1">
    <property type="nucleotide sequence ID" value="NZ_BLXZ01000009.1"/>
</dbReference>
<dbReference type="Proteomes" id="UP000587586">
    <property type="component" value="Unassembled WGS sequence"/>
</dbReference>
<dbReference type="Pfam" id="PF16198">
    <property type="entry name" value="TruB_C_2"/>
    <property type="match status" value="1"/>
</dbReference>
<dbReference type="InterPro" id="IPR014780">
    <property type="entry name" value="tRNA_psdUridine_synth_TruB"/>
</dbReference>
<dbReference type="InterPro" id="IPR032819">
    <property type="entry name" value="TruB_C"/>
</dbReference>
<keyword evidence="9" id="KW-1185">Reference proteome</keyword>
<keyword evidence="4 5" id="KW-0413">Isomerase</keyword>
<feature type="domain" description="Pseudouridine synthase II N-terminal" evidence="6">
    <location>
        <begin position="24"/>
        <end position="172"/>
    </location>
</feature>
<evidence type="ECO:0000313" key="8">
    <source>
        <dbReference type="EMBL" id="GFO70243.1"/>
    </source>
</evidence>
<comment type="catalytic activity">
    <reaction evidence="1 5">
        <text>uridine(55) in tRNA = pseudouridine(55) in tRNA</text>
        <dbReference type="Rhea" id="RHEA:42532"/>
        <dbReference type="Rhea" id="RHEA-COMP:10101"/>
        <dbReference type="Rhea" id="RHEA-COMP:10102"/>
        <dbReference type="ChEBI" id="CHEBI:65314"/>
        <dbReference type="ChEBI" id="CHEBI:65315"/>
        <dbReference type="EC" id="5.4.99.25"/>
    </reaction>
</comment>
<dbReference type="Gene3D" id="3.30.2350.10">
    <property type="entry name" value="Pseudouridine synthase"/>
    <property type="match status" value="1"/>
</dbReference>
<name>A0A6V8NF87_9BACT</name>
<accession>A0A6V8NF87</accession>
<evidence type="ECO:0000256" key="2">
    <source>
        <dbReference type="ARBA" id="ARBA00005642"/>
    </source>
</evidence>
<dbReference type="InterPro" id="IPR020103">
    <property type="entry name" value="PsdUridine_synth_cat_dom_sf"/>
</dbReference>
<dbReference type="CDD" id="cd02573">
    <property type="entry name" value="PseudoU_synth_EcTruB"/>
    <property type="match status" value="1"/>
</dbReference>
<sequence length="296" mass="32553">MLDGFYVIDKPVGVTSHDIVSRVRRAIGQKKVGHTGTLDPFATGVLPVAVGEGTKAIQFLDESEKEYRAVLRLGIATDTQDLTGQVVSERDWTGVTPADLEALVPRFTGKLSQLPPMFSALKQGGVPLYKLARQGKEVEREPREVEIYSLTFDWIRLPEAAFTVRCSRGTYVRTLACDIGEALGCGAHLLELRRLKSGLFLEAEAITLETLQEAADKSELLMPLDRALDHLKSFELCEEAGRRIANGIAPQVQDLPPGALDELKQDEEVRLYVAGRLAAVARCDKVRGLRLARGFN</sequence>
<evidence type="ECO:0000259" key="7">
    <source>
        <dbReference type="Pfam" id="PF16198"/>
    </source>
</evidence>
<feature type="domain" description="tRNA pseudouridylate synthase B C-terminal" evidence="7">
    <location>
        <begin position="173"/>
        <end position="228"/>
    </location>
</feature>
<dbReference type="EC" id="5.4.99.25" evidence="5"/>
<dbReference type="PANTHER" id="PTHR13767">
    <property type="entry name" value="TRNA-PSEUDOURIDINE SYNTHASE"/>
    <property type="match status" value="1"/>
</dbReference>
<dbReference type="AlphaFoldDB" id="A0A6V8NF87"/>
<feature type="active site" description="Nucleophile" evidence="5">
    <location>
        <position position="39"/>
    </location>
</feature>
<dbReference type="NCBIfam" id="TIGR00431">
    <property type="entry name" value="TruB"/>
    <property type="match status" value="1"/>
</dbReference>
<dbReference type="HAMAP" id="MF_01080">
    <property type="entry name" value="TruB_bact"/>
    <property type="match status" value="1"/>
</dbReference>
<comment type="function">
    <text evidence="5">Responsible for synthesis of pseudouridine from uracil-55 in the psi GC loop of transfer RNAs.</text>
</comment>